<keyword evidence="3" id="KW-0560">Oxidoreductase</keyword>
<dbReference type="Pfam" id="PF01261">
    <property type="entry name" value="AP_endonuc_2"/>
    <property type="match status" value="1"/>
</dbReference>
<dbReference type="GO" id="GO:0046872">
    <property type="term" value="F:metal ion binding"/>
    <property type="evidence" value="ECO:0007669"/>
    <property type="project" value="UniProtKB-UniRule"/>
</dbReference>
<dbReference type="SUPFAM" id="SSF54593">
    <property type="entry name" value="Glyoxalase/Bleomycin resistance protein/Dihydroxybiphenyl dioxygenase"/>
    <property type="match status" value="1"/>
</dbReference>
<dbReference type="eggNOG" id="COG3185">
    <property type="taxonomic scope" value="Bacteria"/>
</dbReference>
<protein>
    <recommendedName>
        <fullName evidence="1">3-dehydroshikimate dehydratase</fullName>
        <shortName evidence="1">DSD</shortName>
        <ecNumber evidence="1">4.2.1.118</ecNumber>
    </recommendedName>
</protein>
<gene>
    <name evidence="3" type="ordered locus">Mar181_0399</name>
</gene>
<dbReference type="eggNOG" id="COG1082">
    <property type="taxonomic scope" value="Bacteria"/>
</dbReference>
<dbReference type="RefSeq" id="WP_013794941.1">
    <property type="nucleotide sequence ID" value="NC_015559.1"/>
</dbReference>
<proteinExistence type="inferred from homology"/>
<evidence type="ECO:0000256" key="1">
    <source>
        <dbReference type="HAMAP-Rule" id="MF_02238"/>
    </source>
</evidence>
<feature type="domain" description="VOC" evidence="2">
    <location>
        <begin position="287"/>
        <end position="406"/>
    </location>
</feature>
<dbReference type="HAMAP" id="MF_02238">
    <property type="entry name" value="DSD"/>
    <property type="match status" value="1"/>
</dbReference>
<evidence type="ECO:0000259" key="2">
    <source>
        <dbReference type="PROSITE" id="PS51819"/>
    </source>
</evidence>
<organism evidence="3 4">
    <name type="scientific">Marinomonas posidonica (strain CECT 7376 / NCIMB 14433 / IVIA-Po-181)</name>
    <dbReference type="NCBI Taxonomy" id="491952"/>
    <lineage>
        <taxon>Bacteria</taxon>
        <taxon>Pseudomonadati</taxon>
        <taxon>Pseudomonadota</taxon>
        <taxon>Gammaproteobacteria</taxon>
        <taxon>Oceanospirillales</taxon>
        <taxon>Oceanospirillaceae</taxon>
        <taxon>Marinomonas</taxon>
    </lineage>
</organism>
<dbReference type="InterPro" id="IPR050312">
    <property type="entry name" value="IolE/XylAMocC-like"/>
</dbReference>
<dbReference type="AlphaFoldDB" id="F6CYD7"/>
<dbReference type="InterPro" id="IPR036237">
    <property type="entry name" value="Xyl_isomerase-like_sf"/>
</dbReference>
<feature type="domain" description="VOC" evidence="2">
    <location>
        <begin position="433"/>
        <end position="592"/>
    </location>
</feature>
<dbReference type="Gene3D" id="3.10.180.10">
    <property type="entry name" value="2,3-Dihydroxybiphenyl 1,2-Dioxygenase, domain 1"/>
    <property type="match status" value="2"/>
</dbReference>
<dbReference type="EMBL" id="CP002771">
    <property type="protein sequence ID" value="AEF53464.1"/>
    <property type="molecule type" value="Genomic_DNA"/>
</dbReference>
<dbReference type="PANTHER" id="PTHR12110:SF21">
    <property type="entry name" value="XYLOSE ISOMERASE-LIKE TIM BARREL DOMAIN-CONTAINING PROTEIN"/>
    <property type="match status" value="1"/>
</dbReference>
<dbReference type="Proteomes" id="UP000009230">
    <property type="component" value="Chromosome"/>
</dbReference>
<comment type="cofactor">
    <cofactor evidence="1">
        <name>a divalent metal cation</name>
        <dbReference type="ChEBI" id="CHEBI:60240"/>
    </cofactor>
</comment>
<dbReference type="OrthoDB" id="9780241at2"/>
<evidence type="ECO:0000313" key="4">
    <source>
        <dbReference type="Proteomes" id="UP000009230"/>
    </source>
</evidence>
<dbReference type="Gene3D" id="3.20.20.150">
    <property type="entry name" value="Divalent-metal-dependent TIM barrel enzymes"/>
    <property type="match status" value="1"/>
</dbReference>
<feature type="binding site" evidence="1">
    <location>
        <position position="134"/>
    </location>
    <ligand>
        <name>a divalent metal cation</name>
        <dbReference type="ChEBI" id="CHEBI:60240"/>
        <note>catalytic</note>
    </ligand>
</feature>
<dbReference type="HOGENOM" id="CLU_029438_0_0_6"/>
<dbReference type="SUPFAM" id="SSF51658">
    <property type="entry name" value="Xylose isomerase-like"/>
    <property type="match status" value="1"/>
</dbReference>
<name>F6CYD7_MARPP</name>
<accession>F6CYD7</accession>
<keyword evidence="1" id="KW-0479">Metal-binding</keyword>
<dbReference type="PANTHER" id="PTHR12110">
    <property type="entry name" value="HYDROXYPYRUVATE ISOMERASE"/>
    <property type="match status" value="1"/>
</dbReference>
<dbReference type="InterPro" id="IPR037523">
    <property type="entry name" value="VOC_core"/>
</dbReference>
<keyword evidence="3" id="KW-0223">Dioxygenase</keyword>
<evidence type="ECO:0000313" key="3">
    <source>
        <dbReference type="EMBL" id="AEF53464.1"/>
    </source>
</evidence>
<comment type="pathway">
    <text evidence="1">Aromatic compound metabolism; 3,4-dihydroxybenzoate biosynthesis.</text>
</comment>
<dbReference type="GO" id="GO:0046279">
    <property type="term" value="P:3,4-dihydroxybenzoate biosynthetic process"/>
    <property type="evidence" value="ECO:0007669"/>
    <property type="project" value="UniProtKB-UniRule"/>
</dbReference>
<reference evidence="3 4" key="1">
    <citation type="journal article" date="2012" name="Stand. Genomic Sci.">
        <title>Complete genome sequence of Marinomonas posidonica type strain (IVIA-Po-181(T)).</title>
        <authorList>
            <person name="Lucas-Elio P."/>
            <person name="Goodwin L."/>
            <person name="Woyke T."/>
            <person name="Pitluck S."/>
            <person name="Nolan M."/>
            <person name="Kyrpides N.C."/>
            <person name="Detter J.C."/>
            <person name="Copeland A."/>
            <person name="Lu M."/>
            <person name="Bruce D."/>
            <person name="Detter C."/>
            <person name="Tapia R."/>
            <person name="Han S."/>
            <person name="Land M.L."/>
            <person name="Ivanova N."/>
            <person name="Mikhailova N."/>
            <person name="Johnston A.W."/>
            <person name="Sanchez-Amat A."/>
        </authorList>
    </citation>
    <scope>NUCLEOTIDE SEQUENCE [LARGE SCALE GENOMIC DNA]</scope>
    <source>
        <strain evidence="4">CECT 7376 / NCIMB 14433 / IVIA-Po-181</strain>
    </source>
</reference>
<feature type="binding site" evidence="1">
    <location>
        <position position="240"/>
    </location>
    <ligand>
        <name>a divalent metal cation</name>
        <dbReference type="ChEBI" id="CHEBI:60240"/>
        <note>catalytic</note>
    </ligand>
</feature>
<dbReference type="GO" id="GO:0051213">
    <property type="term" value="F:dioxygenase activity"/>
    <property type="evidence" value="ECO:0007669"/>
    <property type="project" value="UniProtKB-KW"/>
</dbReference>
<comment type="catalytic activity">
    <reaction evidence="1">
        <text>3-dehydroshikimate = 3,4-dihydroxybenzoate + H2O</text>
        <dbReference type="Rhea" id="RHEA:24848"/>
        <dbReference type="ChEBI" id="CHEBI:15377"/>
        <dbReference type="ChEBI" id="CHEBI:16630"/>
        <dbReference type="ChEBI" id="CHEBI:36241"/>
        <dbReference type="EC" id="4.2.1.118"/>
    </reaction>
</comment>
<dbReference type="InterPro" id="IPR013022">
    <property type="entry name" value="Xyl_isomerase-like_TIM-brl"/>
</dbReference>
<comment type="similarity">
    <text evidence="1">Belongs to the bacterial two-domain DSD family.</text>
</comment>
<sequence>MKTALATVTLSGTLREKFEAASKAGFQGVEIFENDLTQFDGTPRDVRLMAEDLGLDIIALQPFRDMEGMPEPMRSQKGVMLERKMEVAHELGTSRLLFCSNVQPYSSADLDVCANDLHVWADMAKREGIMLGYEALAWGYHIADYTDAWELVKRVDHPNLGIILDTFHMFSRGNTLDVLRDDIPLSKIALVQVADAPSLQMDVLQYSRHFRCFPGQGDMPVVEFLQVLKDKGFNDYLSHEIFNDEFRSSSPLNKAIDGMRSLIWLDDQTVSKKEDRIEPVCAPKISEVEFIEFAIEGESGKALTNTLAQLGFHETHQHRSKEVSLMRQGNINLILNREPKSQAHSYFKNHGVSVCAMAFASEDVKATLLLAERYRVEQFNNQTGPSELNIPALKGIGDSLVYLVNSDAAVRFFEVDFKPIQGIQGEDGVGLTRFDHIGQTVSNTDFLSASFFYKSLFGFDIDASQDLPDIHGLVVSRTALSKDKRVRIPLNMTNAPSASAQRFMHKSKGSGVHQIAFACDDIFAAARNIDREKQLPIPQNYYRDLEARFGLAPELMAKLQSHNIMYDRNEEGEFFHFYTEEVHGVFFEVVQRVGDYSRYGEANAFVRLAAQARQEVKQDT</sequence>
<dbReference type="GO" id="GO:0046565">
    <property type="term" value="F:3-dehydroshikimate dehydratase activity"/>
    <property type="evidence" value="ECO:0007669"/>
    <property type="project" value="UniProtKB-UniRule"/>
</dbReference>
<comment type="function">
    <text evidence="1">Catalyzes the conversion of 3-dehydroshikimate to protocatechuate (3,4-dihydroxybenzoate), a common intermediate of quinate and shikimate degradation pathways.</text>
</comment>
<keyword evidence="4" id="KW-1185">Reference proteome</keyword>
<dbReference type="UniPathway" id="UPA00088"/>
<dbReference type="PROSITE" id="PS51819">
    <property type="entry name" value="VOC"/>
    <property type="match status" value="2"/>
</dbReference>
<feature type="binding site" evidence="1">
    <location>
        <position position="165"/>
    </location>
    <ligand>
        <name>a divalent metal cation</name>
        <dbReference type="ChEBI" id="CHEBI:60240"/>
        <note>catalytic</note>
    </ligand>
</feature>
<keyword evidence="1" id="KW-0456">Lyase</keyword>
<dbReference type="Pfam" id="PF14696">
    <property type="entry name" value="Glyoxalase_5"/>
    <property type="match status" value="1"/>
</dbReference>
<dbReference type="STRING" id="491952.Mar181_0399"/>
<feature type="binding site" evidence="1">
    <location>
        <position position="192"/>
    </location>
    <ligand>
        <name>a divalent metal cation</name>
        <dbReference type="ChEBI" id="CHEBI:60240"/>
        <note>catalytic</note>
    </ligand>
</feature>
<dbReference type="InterPro" id="IPR043700">
    <property type="entry name" value="DSD"/>
</dbReference>
<dbReference type="EC" id="4.2.1.118" evidence="1"/>
<comment type="caution">
    <text evidence="1">Lacks conserved residue(s) required for the propagation of feature annotation.</text>
</comment>
<dbReference type="InterPro" id="IPR029068">
    <property type="entry name" value="Glyas_Bleomycin-R_OHBP_Dase"/>
</dbReference>
<dbReference type="KEGG" id="mpc:Mar181_0399"/>